<evidence type="ECO:0000313" key="2">
    <source>
        <dbReference type="EMBL" id="KDQ07891.1"/>
    </source>
</evidence>
<dbReference type="SUPFAM" id="SSF56112">
    <property type="entry name" value="Protein kinase-like (PK-like)"/>
    <property type="match status" value="1"/>
</dbReference>
<keyword evidence="3" id="KW-1185">Reference proteome</keyword>
<feature type="non-terminal residue" evidence="2">
    <location>
        <position position="178"/>
    </location>
</feature>
<dbReference type="AlphaFoldDB" id="A0A067M8J8"/>
<dbReference type="Gene3D" id="1.10.510.10">
    <property type="entry name" value="Transferase(Phosphotransferase) domain 1"/>
    <property type="match status" value="1"/>
</dbReference>
<dbReference type="OrthoDB" id="346907at2759"/>
<dbReference type="Proteomes" id="UP000027195">
    <property type="component" value="Unassembled WGS sequence"/>
</dbReference>
<dbReference type="HOGENOM" id="CLU_000288_7_18_1"/>
<dbReference type="Pfam" id="PF07714">
    <property type="entry name" value="PK_Tyr_Ser-Thr"/>
    <property type="match status" value="1"/>
</dbReference>
<dbReference type="InterPro" id="IPR011009">
    <property type="entry name" value="Kinase-like_dom_sf"/>
</dbReference>
<evidence type="ECO:0000313" key="3">
    <source>
        <dbReference type="Proteomes" id="UP000027195"/>
    </source>
</evidence>
<evidence type="ECO:0000259" key="1">
    <source>
        <dbReference type="Pfam" id="PF07714"/>
    </source>
</evidence>
<dbReference type="EMBL" id="KL198099">
    <property type="protein sequence ID" value="KDQ07891.1"/>
    <property type="molecule type" value="Genomic_DNA"/>
</dbReference>
<dbReference type="InterPro" id="IPR051681">
    <property type="entry name" value="Ser/Thr_Kinases-Pseudokinases"/>
</dbReference>
<dbReference type="InterPro" id="IPR001245">
    <property type="entry name" value="Ser-Thr/Tyr_kinase_cat_dom"/>
</dbReference>
<protein>
    <recommendedName>
        <fullName evidence="1">Serine-threonine/tyrosine-protein kinase catalytic domain-containing protein</fullName>
    </recommendedName>
</protein>
<dbReference type="InParanoid" id="A0A067M8J8"/>
<proteinExistence type="predicted"/>
<name>A0A067M8J8_BOTB1</name>
<sequence>MRVWRRLRHPNVLPFLGWHQRGSTTYLVSLWMENGHVSDFVQKHPEADSLQLLVQVASGLEYLHTREPPVIHGDLRGPNILISQSGDVCIADFGLSELKAEGHEHYSTPWFSAGHPRWQAPELIRAETNEEARRTVASDVFAFGRVMLEIFTMKAPFFYIHNLGIAWRVAAGELPNRP</sequence>
<accession>A0A067M8J8</accession>
<dbReference type="PANTHER" id="PTHR44329">
    <property type="entry name" value="SERINE/THREONINE-PROTEIN KINASE TNNI3K-RELATED"/>
    <property type="match status" value="1"/>
</dbReference>
<dbReference type="GO" id="GO:0004674">
    <property type="term" value="F:protein serine/threonine kinase activity"/>
    <property type="evidence" value="ECO:0007669"/>
    <property type="project" value="TreeGrafter"/>
</dbReference>
<organism evidence="2 3">
    <name type="scientific">Botryobasidium botryosum (strain FD-172 SS1)</name>
    <dbReference type="NCBI Taxonomy" id="930990"/>
    <lineage>
        <taxon>Eukaryota</taxon>
        <taxon>Fungi</taxon>
        <taxon>Dikarya</taxon>
        <taxon>Basidiomycota</taxon>
        <taxon>Agaricomycotina</taxon>
        <taxon>Agaricomycetes</taxon>
        <taxon>Cantharellales</taxon>
        <taxon>Botryobasidiaceae</taxon>
        <taxon>Botryobasidium</taxon>
    </lineage>
</organism>
<dbReference type="PANTHER" id="PTHR44329:SF214">
    <property type="entry name" value="PROTEIN KINASE DOMAIN-CONTAINING PROTEIN"/>
    <property type="match status" value="1"/>
</dbReference>
<feature type="domain" description="Serine-threonine/tyrosine-protein kinase catalytic" evidence="1">
    <location>
        <begin position="2"/>
        <end position="174"/>
    </location>
</feature>
<dbReference type="STRING" id="930990.A0A067M8J8"/>
<reference evidence="3" key="1">
    <citation type="journal article" date="2014" name="Proc. Natl. Acad. Sci. U.S.A.">
        <title>Extensive sampling of basidiomycete genomes demonstrates inadequacy of the white-rot/brown-rot paradigm for wood decay fungi.</title>
        <authorList>
            <person name="Riley R."/>
            <person name="Salamov A.A."/>
            <person name="Brown D.W."/>
            <person name="Nagy L.G."/>
            <person name="Floudas D."/>
            <person name="Held B.W."/>
            <person name="Levasseur A."/>
            <person name="Lombard V."/>
            <person name="Morin E."/>
            <person name="Otillar R."/>
            <person name="Lindquist E.A."/>
            <person name="Sun H."/>
            <person name="LaButti K.M."/>
            <person name="Schmutz J."/>
            <person name="Jabbour D."/>
            <person name="Luo H."/>
            <person name="Baker S.E."/>
            <person name="Pisabarro A.G."/>
            <person name="Walton J.D."/>
            <person name="Blanchette R.A."/>
            <person name="Henrissat B."/>
            <person name="Martin F."/>
            <person name="Cullen D."/>
            <person name="Hibbett D.S."/>
            <person name="Grigoriev I.V."/>
        </authorList>
    </citation>
    <scope>NUCLEOTIDE SEQUENCE [LARGE SCALE GENOMIC DNA]</scope>
    <source>
        <strain evidence="3">FD-172 SS1</strain>
    </source>
</reference>
<gene>
    <name evidence="2" type="ORF">BOTBODRAFT_139568</name>
</gene>